<evidence type="ECO:0000256" key="5">
    <source>
        <dbReference type="ARBA" id="ARBA00023136"/>
    </source>
</evidence>
<evidence type="ECO:0000256" key="7">
    <source>
        <dbReference type="SAM" id="Phobius"/>
    </source>
</evidence>
<keyword evidence="11" id="KW-1185">Reference proteome</keyword>
<evidence type="ECO:0000259" key="8">
    <source>
        <dbReference type="Pfam" id="PF02687"/>
    </source>
</evidence>
<feature type="transmembrane region" description="Helical" evidence="7">
    <location>
        <begin position="21"/>
        <end position="43"/>
    </location>
</feature>
<feature type="domain" description="ABC3 transporter permease C-terminal" evidence="8">
    <location>
        <begin position="287"/>
        <end position="399"/>
    </location>
</feature>
<dbReference type="PANTHER" id="PTHR30572">
    <property type="entry name" value="MEMBRANE COMPONENT OF TRANSPORTER-RELATED"/>
    <property type="match status" value="1"/>
</dbReference>
<proteinExistence type="inferred from homology"/>
<keyword evidence="3 7" id="KW-0812">Transmembrane</keyword>
<feature type="transmembrane region" description="Helical" evidence="7">
    <location>
        <begin position="364"/>
        <end position="389"/>
    </location>
</feature>
<feature type="transmembrane region" description="Helical" evidence="7">
    <location>
        <begin position="279"/>
        <end position="306"/>
    </location>
</feature>
<evidence type="ECO:0000256" key="4">
    <source>
        <dbReference type="ARBA" id="ARBA00022989"/>
    </source>
</evidence>
<dbReference type="EMBL" id="FNCZ01000009">
    <property type="protein sequence ID" value="SDI29148.1"/>
    <property type="molecule type" value="Genomic_DNA"/>
</dbReference>
<evidence type="ECO:0000256" key="6">
    <source>
        <dbReference type="ARBA" id="ARBA00038076"/>
    </source>
</evidence>
<evidence type="ECO:0000256" key="2">
    <source>
        <dbReference type="ARBA" id="ARBA00022475"/>
    </source>
</evidence>
<dbReference type="AlphaFoldDB" id="A0A1G8JD15"/>
<evidence type="ECO:0000256" key="3">
    <source>
        <dbReference type="ARBA" id="ARBA00022692"/>
    </source>
</evidence>
<evidence type="ECO:0000259" key="9">
    <source>
        <dbReference type="Pfam" id="PF12704"/>
    </source>
</evidence>
<accession>A0A1G8JD15</accession>
<evidence type="ECO:0000313" key="10">
    <source>
        <dbReference type="EMBL" id="SDI29148.1"/>
    </source>
</evidence>
<dbReference type="Proteomes" id="UP000199492">
    <property type="component" value="Unassembled WGS sequence"/>
</dbReference>
<dbReference type="Pfam" id="PF12704">
    <property type="entry name" value="MacB_PCD"/>
    <property type="match status" value="1"/>
</dbReference>
<keyword evidence="5 7" id="KW-0472">Membrane</keyword>
<comment type="similarity">
    <text evidence="6">Belongs to the ABC-4 integral membrane protein family.</text>
</comment>
<dbReference type="InterPro" id="IPR050250">
    <property type="entry name" value="Macrolide_Exporter_MacB"/>
</dbReference>
<dbReference type="Pfam" id="PF02687">
    <property type="entry name" value="FtsX"/>
    <property type="match status" value="1"/>
</dbReference>
<feature type="domain" description="MacB-like periplasmic core" evidence="9">
    <location>
        <begin position="22"/>
        <end position="235"/>
    </location>
</feature>
<feature type="transmembrane region" description="Helical" evidence="7">
    <location>
        <begin position="327"/>
        <end position="352"/>
    </location>
</feature>
<sequence>MKQTLKILKVAFQAINKNRTRSILTMLGIIIGVAAVIMTISAGEGATMQVQNQISGLGTNLLMIQTKSEHKAGINVRMGKPIYKKDFEILQKNAIYMPNLSPLLAIGAQAIGPDGYKSTMVYGVSYDYFYITSREIQFGSFFSDEDVKTAKKFCVIGQTIRKELFPGQDPIGKQIRIDKVPFTVVGLLKEEGSGGMGQDMDDIVLAPYTTIQNRIFGNRKRGYNMILASALSEDHIVDAKIEATELLRESHKIKANDEDDFEIMTQIELQEITSNITGVLTLLLGAVASISLIVGGIGIMNIMLVSVTERTREIGTRLAIGARESDILTQFLIEAVALSLAGGVIGVALGVIGNQIIYKVTNFYIPTAAYSILIGFGFATLIGIVFGYFPARKAAKLNPIDALRYE</sequence>
<dbReference type="RefSeq" id="WP_092470057.1">
    <property type="nucleotide sequence ID" value="NZ_FNCZ01000009.1"/>
</dbReference>
<dbReference type="PANTHER" id="PTHR30572:SF4">
    <property type="entry name" value="ABC TRANSPORTER PERMEASE YTRF"/>
    <property type="match status" value="1"/>
</dbReference>
<organism evidence="10 11">
    <name type="scientific">Winogradskyella thalassocola</name>
    <dbReference type="NCBI Taxonomy" id="262004"/>
    <lineage>
        <taxon>Bacteria</taxon>
        <taxon>Pseudomonadati</taxon>
        <taxon>Bacteroidota</taxon>
        <taxon>Flavobacteriia</taxon>
        <taxon>Flavobacteriales</taxon>
        <taxon>Flavobacteriaceae</taxon>
        <taxon>Winogradskyella</taxon>
    </lineage>
</organism>
<dbReference type="STRING" id="262004.SAMN04489796_10951"/>
<dbReference type="GO" id="GO:0005886">
    <property type="term" value="C:plasma membrane"/>
    <property type="evidence" value="ECO:0007669"/>
    <property type="project" value="UniProtKB-SubCell"/>
</dbReference>
<name>A0A1G8JD15_9FLAO</name>
<keyword evidence="2" id="KW-1003">Cell membrane</keyword>
<dbReference type="GO" id="GO:0022857">
    <property type="term" value="F:transmembrane transporter activity"/>
    <property type="evidence" value="ECO:0007669"/>
    <property type="project" value="TreeGrafter"/>
</dbReference>
<gene>
    <name evidence="10" type="ORF">SAMN04489796_10951</name>
</gene>
<comment type="subcellular location">
    <subcellularLocation>
        <location evidence="1">Cell membrane</location>
        <topology evidence="1">Multi-pass membrane protein</topology>
    </subcellularLocation>
</comment>
<evidence type="ECO:0000313" key="11">
    <source>
        <dbReference type="Proteomes" id="UP000199492"/>
    </source>
</evidence>
<dbReference type="InterPro" id="IPR025857">
    <property type="entry name" value="MacB_PCD"/>
</dbReference>
<evidence type="ECO:0000256" key="1">
    <source>
        <dbReference type="ARBA" id="ARBA00004651"/>
    </source>
</evidence>
<keyword evidence="4 7" id="KW-1133">Transmembrane helix</keyword>
<dbReference type="InterPro" id="IPR003838">
    <property type="entry name" value="ABC3_permease_C"/>
</dbReference>
<reference evidence="11" key="1">
    <citation type="submission" date="2016-10" db="EMBL/GenBank/DDBJ databases">
        <authorList>
            <person name="Varghese N."/>
            <person name="Submissions S."/>
        </authorList>
    </citation>
    <scope>NUCLEOTIDE SEQUENCE [LARGE SCALE GENOMIC DNA]</scope>
    <source>
        <strain evidence="11">DSM 15363</strain>
    </source>
</reference>
<protein>
    <submittedName>
        <fullName evidence="10">Putative ABC transport system permease protein</fullName>
    </submittedName>
</protein>
<dbReference type="OrthoDB" id="9770036at2"/>